<evidence type="ECO:0000256" key="5">
    <source>
        <dbReference type="ARBA" id="ARBA00022825"/>
    </source>
</evidence>
<dbReference type="OrthoDB" id="409122at2759"/>
<organism evidence="10 11">
    <name type="scientific">Zasmidium cellare ATCC 36951</name>
    <dbReference type="NCBI Taxonomy" id="1080233"/>
    <lineage>
        <taxon>Eukaryota</taxon>
        <taxon>Fungi</taxon>
        <taxon>Dikarya</taxon>
        <taxon>Ascomycota</taxon>
        <taxon>Pezizomycotina</taxon>
        <taxon>Dothideomycetes</taxon>
        <taxon>Dothideomycetidae</taxon>
        <taxon>Mycosphaerellales</taxon>
        <taxon>Mycosphaerellaceae</taxon>
        <taxon>Zasmidium</taxon>
    </lineage>
</organism>
<dbReference type="RefSeq" id="XP_033668774.1">
    <property type="nucleotide sequence ID" value="XM_033816728.1"/>
</dbReference>
<dbReference type="GO" id="GO:0008240">
    <property type="term" value="F:tripeptidyl-peptidase activity"/>
    <property type="evidence" value="ECO:0007669"/>
    <property type="project" value="TreeGrafter"/>
</dbReference>
<accession>A0A6A6CL70</accession>
<dbReference type="GO" id="GO:0046872">
    <property type="term" value="F:metal ion binding"/>
    <property type="evidence" value="ECO:0007669"/>
    <property type="project" value="UniProtKB-UniRule"/>
</dbReference>
<dbReference type="SMART" id="SM00944">
    <property type="entry name" value="Pro-kuma_activ"/>
    <property type="match status" value="1"/>
</dbReference>
<protein>
    <recommendedName>
        <fullName evidence="9">Peptidase S53 domain-containing protein</fullName>
    </recommendedName>
</protein>
<dbReference type="CDD" id="cd11377">
    <property type="entry name" value="Pro-peptidase_S53"/>
    <property type="match status" value="1"/>
</dbReference>
<name>A0A6A6CL70_ZASCE</name>
<evidence type="ECO:0000256" key="2">
    <source>
        <dbReference type="ARBA" id="ARBA00022670"/>
    </source>
</evidence>
<dbReference type="GO" id="GO:0004252">
    <property type="term" value="F:serine-type endopeptidase activity"/>
    <property type="evidence" value="ECO:0007669"/>
    <property type="project" value="UniProtKB-UniRule"/>
</dbReference>
<feature type="binding site" evidence="8">
    <location>
        <position position="650"/>
    </location>
    <ligand>
        <name>Ca(2+)</name>
        <dbReference type="ChEBI" id="CHEBI:29108"/>
    </ligand>
</feature>
<gene>
    <name evidence="10" type="ORF">M409DRAFT_65946</name>
</gene>
<reference evidence="10" key="1">
    <citation type="journal article" date="2020" name="Stud. Mycol.">
        <title>101 Dothideomycetes genomes: a test case for predicting lifestyles and emergence of pathogens.</title>
        <authorList>
            <person name="Haridas S."/>
            <person name="Albert R."/>
            <person name="Binder M."/>
            <person name="Bloem J."/>
            <person name="Labutti K."/>
            <person name="Salamov A."/>
            <person name="Andreopoulos B."/>
            <person name="Baker S."/>
            <person name="Barry K."/>
            <person name="Bills G."/>
            <person name="Bluhm B."/>
            <person name="Cannon C."/>
            <person name="Castanera R."/>
            <person name="Culley D."/>
            <person name="Daum C."/>
            <person name="Ezra D."/>
            <person name="Gonzalez J."/>
            <person name="Henrissat B."/>
            <person name="Kuo A."/>
            <person name="Liang C."/>
            <person name="Lipzen A."/>
            <person name="Lutzoni F."/>
            <person name="Magnuson J."/>
            <person name="Mondo S."/>
            <person name="Nolan M."/>
            <person name="Ohm R."/>
            <person name="Pangilinan J."/>
            <person name="Park H.-J."/>
            <person name="Ramirez L."/>
            <person name="Alfaro M."/>
            <person name="Sun H."/>
            <person name="Tritt A."/>
            <person name="Yoshinaga Y."/>
            <person name="Zwiers L.-H."/>
            <person name="Turgeon B."/>
            <person name="Goodwin S."/>
            <person name="Spatafora J."/>
            <person name="Crous P."/>
            <person name="Grigoriev I."/>
        </authorList>
    </citation>
    <scope>NUCLEOTIDE SEQUENCE</scope>
    <source>
        <strain evidence="10">ATCC 36951</strain>
    </source>
</reference>
<dbReference type="SUPFAM" id="SSF54897">
    <property type="entry name" value="Protease propeptides/inhibitors"/>
    <property type="match status" value="1"/>
</dbReference>
<dbReference type="Proteomes" id="UP000799537">
    <property type="component" value="Unassembled WGS sequence"/>
</dbReference>
<evidence type="ECO:0000256" key="1">
    <source>
        <dbReference type="ARBA" id="ARBA00004239"/>
    </source>
</evidence>
<keyword evidence="5 8" id="KW-0720">Serine protease</keyword>
<feature type="active site" description="Charge relay system" evidence="8">
    <location>
        <position position="588"/>
    </location>
</feature>
<feature type="domain" description="Peptidase S53" evidence="9">
    <location>
        <begin position="241"/>
        <end position="670"/>
    </location>
</feature>
<feature type="active site" description="Charge relay system" evidence="8">
    <location>
        <position position="318"/>
    </location>
</feature>
<dbReference type="EMBL" id="ML993592">
    <property type="protein sequence ID" value="KAF2167885.1"/>
    <property type="molecule type" value="Genomic_DNA"/>
</dbReference>
<keyword evidence="2 8" id="KW-0645">Protease</keyword>
<evidence type="ECO:0000256" key="8">
    <source>
        <dbReference type="PROSITE-ProRule" id="PRU01032"/>
    </source>
</evidence>
<dbReference type="AlphaFoldDB" id="A0A6A6CL70"/>
<sequence length="671" mass="73475">MCEWLKANKPPLGGAWCVLSFNVPTESTRHVLHEKRSTTPRRWQRGERVHPDAILPVKIGLTQRNLEDGYGLLMQVSHPASERYGRHWSAEEVHDFFAPAEEAAEDVKAWLMSSGIDPSGILHYENKGWLALNVSAAKAEQMFKTEYFEYEKKGSQSESVKVGCDDYHLPEHIAKHIDYITPGIALSSNMIKSRVKRDWPHHRGPDFRPPGPHKWQPPHQPWHLPPGAGDLPSELQGCSANVTPTCLRALYGIPEATKSDNVNSLGLYESGDTYSQEDLNLFFQHYASNVPQGTHPILNSVDGGQAPVAPGSEYNTGESDIDMDIAFSLVYPQTVTLYQVDDQNNGLVDGFNNFLDALDGSYCSYTAYGITGNTSPYDSVYPDPAPGGYKGPVMCGTYKPTRVISVSYGEAEYDFPWNYTRRQCNEYMKLGLQGVTIMYASGDYGVGSFPGDDSDSGCLGDAQNVFNPQYPTCPYVLSVGATRLYPNQTVRDRESAMQAYEISSTFNSAGGFSNYFPVPSYQKSAISTYFSAHDPGLPSYTSGPQGQNIGANGGVYNRAGRGLPDVSANGARFVAYNNLTLGHWFGTSLASPEWASVITLINQERTAAGKGSVGFVNPTLYENTWALNDVVNGSNPNCGSTGFQAVPGWDPVTGLGTPSYPKLLQVFSRLP</sequence>
<evidence type="ECO:0000256" key="3">
    <source>
        <dbReference type="ARBA" id="ARBA00022723"/>
    </source>
</evidence>
<evidence type="ECO:0000313" key="10">
    <source>
        <dbReference type="EMBL" id="KAF2167885.1"/>
    </source>
</evidence>
<feature type="binding site" evidence="8">
    <location>
        <position position="648"/>
    </location>
    <ligand>
        <name>Ca(2+)</name>
        <dbReference type="ChEBI" id="CHEBI:29108"/>
    </ligand>
</feature>
<keyword evidence="7" id="KW-0865">Zymogen</keyword>
<dbReference type="PANTHER" id="PTHR14218:SF19">
    <property type="entry name" value="SERINE PROTEASE AORO, PUTATIVE (AFU_ORTHOLOGUE AFUA_6G10250)-RELATED"/>
    <property type="match status" value="1"/>
</dbReference>
<evidence type="ECO:0000313" key="11">
    <source>
        <dbReference type="Proteomes" id="UP000799537"/>
    </source>
</evidence>
<dbReference type="Pfam" id="PF09286">
    <property type="entry name" value="Pro-kuma_activ"/>
    <property type="match status" value="1"/>
</dbReference>
<evidence type="ECO:0000256" key="4">
    <source>
        <dbReference type="ARBA" id="ARBA00022801"/>
    </source>
</evidence>
<dbReference type="InterPro" id="IPR015366">
    <property type="entry name" value="S53_propep"/>
</dbReference>
<comment type="cofactor">
    <cofactor evidence="8">
        <name>Ca(2+)</name>
        <dbReference type="ChEBI" id="CHEBI:29108"/>
    </cofactor>
    <text evidence="8">Binds 1 Ca(2+) ion per subunit.</text>
</comment>
<keyword evidence="6 8" id="KW-0106">Calcium</keyword>
<keyword evidence="4 8" id="KW-0378">Hydrolase</keyword>
<evidence type="ECO:0000256" key="7">
    <source>
        <dbReference type="ARBA" id="ARBA00023145"/>
    </source>
</evidence>
<dbReference type="Gene3D" id="3.40.50.200">
    <property type="entry name" value="Peptidase S8/S53 domain"/>
    <property type="match status" value="1"/>
</dbReference>
<evidence type="ECO:0000259" key="9">
    <source>
        <dbReference type="PROSITE" id="PS51695"/>
    </source>
</evidence>
<dbReference type="CDD" id="cd04056">
    <property type="entry name" value="Peptidases_S53"/>
    <property type="match status" value="1"/>
</dbReference>
<dbReference type="GeneID" id="54570000"/>
<dbReference type="InterPro" id="IPR036852">
    <property type="entry name" value="Peptidase_S8/S53_dom_sf"/>
</dbReference>
<keyword evidence="3 8" id="KW-0479">Metal-binding</keyword>
<feature type="binding site" evidence="8">
    <location>
        <position position="629"/>
    </location>
    <ligand>
        <name>Ca(2+)</name>
        <dbReference type="ChEBI" id="CHEBI:29108"/>
    </ligand>
</feature>
<dbReference type="PANTHER" id="PTHR14218">
    <property type="entry name" value="PROTEASE S8 TRIPEPTIDYL PEPTIDASE I CLN2"/>
    <property type="match status" value="1"/>
</dbReference>
<dbReference type="PROSITE" id="PS51695">
    <property type="entry name" value="SEDOLISIN"/>
    <property type="match status" value="1"/>
</dbReference>
<comment type="subcellular location">
    <subcellularLocation>
        <location evidence="1">Secreted</location>
        <location evidence="1">Extracellular space</location>
    </subcellularLocation>
</comment>
<proteinExistence type="predicted"/>
<dbReference type="InterPro" id="IPR030400">
    <property type="entry name" value="Sedolisin_dom"/>
</dbReference>
<evidence type="ECO:0000256" key="6">
    <source>
        <dbReference type="ARBA" id="ARBA00022837"/>
    </source>
</evidence>
<dbReference type="InterPro" id="IPR050819">
    <property type="entry name" value="Tripeptidyl-peptidase_I"/>
</dbReference>
<dbReference type="GO" id="GO:0005576">
    <property type="term" value="C:extracellular region"/>
    <property type="evidence" value="ECO:0007669"/>
    <property type="project" value="UniProtKB-SubCell"/>
</dbReference>
<feature type="binding site" evidence="8">
    <location>
        <position position="630"/>
    </location>
    <ligand>
        <name>Ca(2+)</name>
        <dbReference type="ChEBI" id="CHEBI:29108"/>
    </ligand>
</feature>
<dbReference type="SUPFAM" id="SSF52743">
    <property type="entry name" value="Subtilisin-like"/>
    <property type="match status" value="1"/>
</dbReference>
<feature type="active site" description="Charge relay system" evidence="8">
    <location>
        <position position="322"/>
    </location>
</feature>
<dbReference type="GO" id="GO:0006508">
    <property type="term" value="P:proteolysis"/>
    <property type="evidence" value="ECO:0007669"/>
    <property type="project" value="UniProtKB-KW"/>
</dbReference>
<keyword evidence="11" id="KW-1185">Reference proteome</keyword>